<evidence type="ECO:0000256" key="1">
    <source>
        <dbReference type="SAM" id="MobiDB-lite"/>
    </source>
</evidence>
<sequence>MTKSNSKAKRSSRTAEVEDGSQLASTSLDPEYEEDRQYGSGHPEFRMEYSVAPKGTRKKWIQSLSSKVKKSEANIFQKVDRGEFHDFMLAQNILSPGPLKRIRPAGPPTAASTSQGPSPSRQVEEGSTTTAGEGRPATSPEKNTAFRIEEDELYMFSFGGPGPSKQWDSVVITENIIIREYLGKHPGIDLYLRQAPRRIPFEVDRSTQGFVATLDLAAGTRIIWERPLLVATQVITHPVFLKIDQLLQQEAATIRQKVVDLLGRNTPLDPAVHNETMAVLETMSFDVPFFPSESNPMRAVFERISRCRRMPAGGNARFNFEHATFCGEIWATKDIAPGEQIIISP</sequence>
<evidence type="ECO:0000313" key="2">
    <source>
        <dbReference type="EMBL" id="KZO93373.1"/>
    </source>
</evidence>
<proteinExistence type="predicted"/>
<organism evidence="2 3">
    <name type="scientific">Calocera viscosa (strain TUFC12733)</name>
    <dbReference type="NCBI Taxonomy" id="1330018"/>
    <lineage>
        <taxon>Eukaryota</taxon>
        <taxon>Fungi</taxon>
        <taxon>Dikarya</taxon>
        <taxon>Basidiomycota</taxon>
        <taxon>Agaricomycotina</taxon>
        <taxon>Dacrymycetes</taxon>
        <taxon>Dacrymycetales</taxon>
        <taxon>Dacrymycetaceae</taxon>
        <taxon>Calocera</taxon>
    </lineage>
</organism>
<dbReference type="Proteomes" id="UP000076738">
    <property type="component" value="Unassembled WGS sequence"/>
</dbReference>
<dbReference type="SUPFAM" id="SSF82199">
    <property type="entry name" value="SET domain"/>
    <property type="match status" value="1"/>
</dbReference>
<protein>
    <submittedName>
        <fullName evidence="2">Uncharacterized protein</fullName>
    </submittedName>
</protein>
<evidence type="ECO:0000313" key="3">
    <source>
        <dbReference type="Proteomes" id="UP000076738"/>
    </source>
</evidence>
<gene>
    <name evidence="2" type="ORF">CALVIDRAFT_557035</name>
</gene>
<reference evidence="2 3" key="1">
    <citation type="journal article" date="2016" name="Mol. Biol. Evol.">
        <title>Comparative Genomics of Early-Diverging Mushroom-Forming Fungi Provides Insights into the Origins of Lignocellulose Decay Capabilities.</title>
        <authorList>
            <person name="Nagy L.G."/>
            <person name="Riley R."/>
            <person name="Tritt A."/>
            <person name="Adam C."/>
            <person name="Daum C."/>
            <person name="Floudas D."/>
            <person name="Sun H."/>
            <person name="Yadav J.S."/>
            <person name="Pangilinan J."/>
            <person name="Larsson K.H."/>
            <person name="Matsuura K."/>
            <person name="Barry K."/>
            <person name="Labutti K."/>
            <person name="Kuo R."/>
            <person name="Ohm R.A."/>
            <person name="Bhattacharya S.S."/>
            <person name="Shirouzu T."/>
            <person name="Yoshinaga Y."/>
            <person name="Martin F.M."/>
            <person name="Grigoriev I.V."/>
            <person name="Hibbett D.S."/>
        </authorList>
    </citation>
    <scope>NUCLEOTIDE SEQUENCE [LARGE SCALE GENOMIC DNA]</scope>
    <source>
        <strain evidence="2 3">TUFC12733</strain>
    </source>
</reference>
<feature type="region of interest" description="Disordered" evidence="1">
    <location>
        <begin position="1"/>
        <end position="56"/>
    </location>
</feature>
<feature type="compositionally biased region" description="Basic residues" evidence="1">
    <location>
        <begin position="1"/>
        <end position="12"/>
    </location>
</feature>
<dbReference type="OrthoDB" id="265717at2759"/>
<feature type="compositionally biased region" description="Polar residues" evidence="1">
    <location>
        <begin position="110"/>
        <end position="131"/>
    </location>
</feature>
<keyword evidence="3" id="KW-1185">Reference proteome</keyword>
<name>A0A167J9N6_CALVF</name>
<dbReference type="AlphaFoldDB" id="A0A167J9N6"/>
<dbReference type="EMBL" id="KV417302">
    <property type="protein sequence ID" value="KZO93373.1"/>
    <property type="molecule type" value="Genomic_DNA"/>
</dbReference>
<accession>A0A167J9N6</accession>
<feature type="region of interest" description="Disordered" evidence="1">
    <location>
        <begin position="97"/>
        <end position="143"/>
    </location>
</feature>
<dbReference type="InterPro" id="IPR046341">
    <property type="entry name" value="SET_dom_sf"/>
</dbReference>